<feature type="transmembrane region" description="Helical" evidence="1">
    <location>
        <begin position="78"/>
        <end position="98"/>
    </location>
</feature>
<dbReference type="RefSeq" id="WP_071235043.1">
    <property type="nucleotide sequence ID" value="NZ_KV861318.1"/>
</dbReference>
<comment type="caution">
    <text evidence="2">The sequence shown here is derived from an EMBL/GenBank/DDBJ whole genome shotgun (WGS) entry which is preliminary data.</text>
</comment>
<feature type="transmembrane region" description="Helical" evidence="1">
    <location>
        <begin position="110"/>
        <end position="127"/>
    </location>
</feature>
<keyword evidence="1" id="KW-1133">Transmembrane helix</keyword>
<sequence length="129" mass="14885">MYLSISRIIFIIVILIALSLTTWKSSSFYHREYLHFENFFGGSVTFHALFSFLIGLTSVFSFPALARTAGHDLFGIRLLILLLLIVSLEEFSQLFIATRSFSFDDLSTNWIWIILGYFCAKLMKLIVKQ</sequence>
<name>A0ABX3D3V2_9VIBR</name>
<feature type="transmembrane region" description="Helical" evidence="1">
    <location>
        <begin position="7"/>
        <end position="24"/>
    </location>
</feature>
<evidence type="ECO:0000313" key="2">
    <source>
        <dbReference type="EMBL" id="OHY89004.1"/>
    </source>
</evidence>
<evidence type="ECO:0000313" key="3">
    <source>
        <dbReference type="Proteomes" id="UP000180133"/>
    </source>
</evidence>
<keyword evidence="3" id="KW-1185">Reference proteome</keyword>
<evidence type="ECO:0000256" key="1">
    <source>
        <dbReference type="SAM" id="Phobius"/>
    </source>
</evidence>
<organism evidence="2 3">
    <name type="scientific">Vibrio rotiferianus</name>
    <dbReference type="NCBI Taxonomy" id="190895"/>
    <lineage>
        <taxon>Bacteria</taxon>
        <taxon>Pseudomonadati</taxon>
        <taxon>Pseudomonadota</taxon>
        <taxon>Gammaproteobacteria</taxon>
        <taxon>Vibrionales</taxon>
        <taxon>Vibrionaceae</taxon>
        <taxon>Vibrio</taxon>
    </lineage>
</organism>
<gene>
    <name evidence="2" type="ORF">BI375_09185</name>
</gene>
<feature type="transmembrane region" description="Helical" evidence="1">
    <location>
        <begin position="44"/>
        <end position="66"/>
    </location>
</feature>
<dbReference type="EMBL" id="MKFT01000056">
    <property type="protein sequence ID" value="OHY89004.1"/>
    <property type="molecule type" value="Genomic_DNA"/>
</dbReference>
<accession>A0ABX3D3V2</accession>
<keyword evidence="1" id="KW-0812">Transmembrane</keyword>
<reference evidence="2 3" key="1">
    <citation type="submission" date="2016-09" db="EMBL/GenBank/DDBJ databases">
        <title>Isolation, identification and antibiotic sensitivity analysis of bacterial pathogen from juvenile Hippocampus erectus with tail-rotted disease.</title>
        <authorList>
            <person name="Yang Q."/>
        </authorList>
    </citation>
    <scope>NUCLEOTIDE SEQUENCE [LARGE SCALE GENOMIC DNA]</scope>
    <source>
        <strain evidence="2 3">HM-10</strain>
    </source>
</reference>
<dbReference type="Proteomes" id="UP000180133">
    <property type="component" value="Unassembled WGS sequence"/>
</dbReference>
<protein>
    <submittedName>
        <fullName evidence="2">Antibiotic resistance protein VanZ</fullName>
    </submittedName>
</protein>
<keyword evidence="1" id="KW-0472">Membrane</keyword>
<proteinExistence type="predicted"/>